<evidence type="ECO:0000313" key="1">
    <source>
        <dbReference type="EMBL" id="KAH6946918.1"/>
    </source>
</evidence>
<dbReference type="Proteomes" id="UP000821845">
    <property type="component" value="Chromosome 1"/>
</dbReference>
<proteinExistence type="predicted"/>
<accession>A0ACB7TIN0</accession>
<evidence type="ECO:0000313" key="2">
    <source>
        <dbReference type="Proteomes" id="UP000821845"/>
    </source>
</evidence>
<protein>
    <submittedName>
        <fullName evidence="1">Uncharacterized protein</fullName>
    </submittedName>
</protein>
<name>A0ACB7TIN0_HYAAI</name>
<reference evidence="1" key="1">
    <citation type="submission" date="2020-05" db="EMBL/GenBank/DDBJ databases">
        <title>Large-scale comparative analyses of tick genomes elucidate their genetic diversity and vector capacities.</title>
        <authorList>
            <person name="Jia N."/>
            <person name="Wang J."/>
            <person name="Shi W."/>
            <person name="Du L."/>
            <person name="Sun Y."/>
            <person name="Zhan W."/>
            <person name="Jiang J."/>
            <person name="Wang Q."/>
            <person name="Zhang B."/>
            <person name="Ji P."/>
            <person name="Sakyi L.B."/>
            <person name="Cui X."/>
            <person name="Yuan T."/>
            <person name="Jiang B."/>
            <person name="Yang W."/>
            <person name="Lam T.T.-Y."/>
            <person name="Chang Q."/>
            <person name="Ding S."/>
            <person name="Wang X."/>
            <person name="Zhu J."/>
            <person name="Ruan X."/>
            <person name="Zhao L."/>
            <person name="Wei J."/>
            <person name="Que T."/>
            <person name="Du C."/>
            <person name="Cheng J."/>
            <person name="Dai P."/>
            <person name="Han X."/>
            <person name="Huang E."/>
            <person name="Gao Y."/>
            <person name="Liu J."/>
            <person name="Shao H."/>
            <person name="Ye R."/>
            <person name="Li L."/>
            <person name="Wei W."/>
            <person name="Wang X."/>
            <person name="Wang C."/>
            <person name="Yang T."/>
            <person name="Huo Q."/>
            <person name="Li W."/>
            <person name="Guo W."/>
            <person name="Chen H."/>
            <person name="Zhou L."/>
            <person name="Ni X."/>
            <person name="Tian J."/>
            <person name="Zhou Y."/>
            <person name="Sheng Y."/>
            <person name="Liu T."/>
            <person name="Pan Y."/>
            <person name="Xia L."/>
            <person name="Li J."/>
            <person name="Zhao F."/>
            <person name="Cao W."/>
        </authorList>
    </citation>
    <scope>NUCLEOTIDE SEQUENCE</scope>
    <source>
        <strain evidence="1">Hyas-2018</strain>
    </source>
</reference>
<comment type="caution">
    <text evidence="1">The sequence shown here is derived from an EMBL/GenBank/DDBJ whole genome shotgun (WGS) entry which is preliminary data.</text>
</comment>
<keyword evidence="2" id="KW-1185">Reference proteome</keyword>
<sequence length="460" mass="52524">MRFSLLLLEPGEIYFKDYSVYLYPDNVKEAEAQRRRQKGRLKVCSKSILFVPEDVNHPILKKQLSDVNAGVEPHILEEDADAEFEQVMEYDNEIASCLSSMESFGKVTDQQTEPILRPFQELEGGEVSDTLEKFSNVHIMEEFTKGIKTVDGCYEVRLPWREDVALGEDRSLPEETWPIEQQFGNFMPDELEQKKEIEVLNTSVDGAGQLLDLARFSSATKVHRVTAWVLRFVGNLRTKAKSVKIALKKATGHQCLDFVELSIVLAEVKAVINFRLLSRVQDDPNDGAPLTLASFPTGRRLTALPAEICSRESNASSLRALWKKRKQMLHAFWQAWRHEYLLQLRSAYASKQGKAAGPKVEEVVLVQENVSRLLWKHGVIVSVCPGRDGKGLELYCSESSVLKHLFLSFKTQQERDELYEKLLKQEALDIEDSGQENMMLLWQSGIISNYDYLLYINRCV</sequence>
<organism evidence="1 2">
    <name type="scientific">Hyalomma asiaticum</name>
    <name type="common">Tick</name>
    <dbReference type="NCBI Taxonomy" id="266040"/>
    <lineage>
        <taxon>Eukaryota</taxon>
        <taxon>Metazoa</taxon>
        <taxon>Ecdysozoa</taxon>
        <taxon>Arthropoda</taxon>
        <taxon>Chelicerata</taxon>
        <taxon>Arachnida</taxon>
        <taxon>Acari</taxon>
        <taxon>Parasitiformes</taxon>
        <taxon>Ixodida</taxon>
        <taxon>Ixodoidea</taxon>
        <taxon>Ixodidae</taxon>
        <taxon>Hyalomminae</taxon>
        <taxon>Hyalomma</taxon>
    </lineage>
</organism>
<dbReference type="EMBL" id="CM023481">
    <property type="protein sequence ID" value="KAH6946918.1"/>
    <property type="molecule type" value="Genomic_DNA"/>
</dbReference>
<gene>
    <name evidence="1" type="ORF">HPB50_016143</name>
</gene>